<feature type="transmembrane region" description="Helical" evidence="3">
    <location>
        <begin position="812"/>
        <end position="830"/>
    </location>
</feature>
<feature type="compositionally biased region" description="Polar residues" evidence="2">
    <location>
        <begin position="716"/>
        <end position="738"/>
    </location>
</feature>
<keyword evidence="5" id="KW-1185">Reference proteome</keyword>
<dbReference type="Proteomes" id="UP001049176">
    <property type="component" value="Chromosome 2"/>
</dbReference>
<feature type="coiled-coil region" evidence="1">
    <location>
        <begin position="375"/>
        <end position="409"/>
    </location>
</feature>
<feature type="region of interest" description="Disordered" evidence="2">
    <location>
        <begin position="281"/>
        <end position="370"/>
    </location>
</feature>
<dbReference type="RefSeq" id="XP_043013848.1">
    <property type="nucleotide sequence ID" value="XM_043149244.1"/>
</dbReference>
<feature type="region of interest" description="Disordered" evidence="2">
    <location>
        <begin position="140"/>
        <end position="212"/>
    </location>
</feature>
<accession>A0A9P8ADD8</accession>
<proteinExistence type="predicted"/>
<feature type="compositionally biased region" description="Basic and acidic residues" evidence="2">
    <location>
        <begin position="281"/>
        <end position="291"/>
    </location>
</feature>
<dbReference type="OrthoDB" id="2670688at2759"/>
<feature type="region of interest" description="Disordered" evidence="2">
    <location>
        <begin position="433"/>
        <end position="452"/>
    </location>
</feature>
<feature type="compositionally biased region" description="Basic and acidic residues" evidence="2">
    <location>
        <begin position="703"/>
        <end position="715"/>
    </location>
</feature>
<evidence type="ECO:0000256" key="1">
    <source>
        <dbReference type="SAM" id="Coils"/>
    </source>
</evidence>
<feature type="compositionally biased region" description="Basic and acidic residues" evidence="2">
    <location>
        <begin position="618"/>
        <end position="630"/>
    </location>
</feature>
<comment type="caution">
    <text evidence="4">The sequence shown here is derived from an EMBL/GenBank/DDBJ whole genome shotgun (WGS) entry which is preliminary data.</text>
</comment>
<keyword evidence="1" id="KW-0175">Coiled coil</keyword>
<feature type="compositionally biased region" description="Low complexity" evidence="2">
    <location>
        <begin position="356"/>
        <end position="368"/>
    </location>
</feature>
<feature type="compositionally biased region" description="Polar residues" evidence="2">
    <location>
        <begin position="1"/>
        <end position="10"/>
    </location>
</feature>
<feature type="region of interest" description="Disordered" evidence="2">
    <location>
        <begin position="618"/>
        <end position="666"/>
    </location>
</feature>
<keyword evidence="3" id="KW-1133">Transmembrane helix</keyword>
<evidence type="ECO:0000256" key="2">
    <source>
        <dbReference type="SAM" id="MobiDB-lite"/>
    </source>
</evidence>
<dbReference type="AlphaFoldDB" id="A0A9P8ADD8"/>
<dbReference type="KEGG" id="more:E1B28_004728"/>
<keyword evidence="3" id="KW-0472">Membrane</keyword>
<gene>
    <name evidence="4" type="ORF">E1B28_004728</name>
</gene>
<evidence type="ECO:0000313" key="4">
    <source>
        <dbReference type="EMBL" id="KAG7097378.1"/>
    </source>
</evidence>
<name>A0A9P8ADD8_9AGAR</name>
<dbReference type="EMBL" id="CM032182">
    <property type="protein sequence ID" value="KAG7097378.1"/>
    <property type="molecule type" value="Genomic_DNA"/>
</dbReference>
<dbReference type="GeneID" id="66073804"/>
<protein>
    <submittedName>
        <fullName evidence="4">Uncharacterized protein</fullName>
    </submittedName>
</protein>
<feature type="region of interest" description="Disordered" evidence="2">
    <location>
        <begin position="1"/>
        <end position="38"/>
    </location>
</feature>
<reference evidence="4" key="1">
    <citation type="journal article" date="2021" name="Genome Biol. Evol.">
        <title>The assembled and annotated genome of the fairy-ring fungus Marasmius oreades.</title>
        <authorList>
            <person name="Hiltunen M."/>
            <person name="Ament-Velasquez S.L."/>
            <person name="Johannesson H."/>
        </authorList>
    </citation>
    <scope>NUCLEOTIDE SEQUENCE</scope>
    <source>
        <strain evidence="4">03SP1</strain>
    </source>
</reference>
<feature type="compositionally biased region" description="Polar residues" evidence="2">
    <location>
        <begin position="299"/>
        <end position="312"/>
    </location>
</feature>
<evidence type="ECO:0000256" key="3">
    <source>
        <dbReference type="SAM" id="Phobius"/>
    </source>
</evidence>
<keyword evidence="3" id="KW-0812">Transmembrane</keyword>
<feature type="compositionally biased region" description="Low complexity" evidence="2">
    <location>
        <begin position="153"/>
        <end position="167"/>
    </location>
</feature>
<feature type="compositionally biased region" description="Basic residues" evidence="2">
    <location>
        <begin position="203"/>
        <end position="212"/>
    </location>
</feature>
<sequence>MLGNSATTSRPRPPAQMRRSSSMKAAGSSPPPPYASSFVFPSRRKQAEAVSHTLLDSPVSAALHTLAQDMQSNSPNRTPVDNGELTEWLKGKSHDELSELLVKADETIKQRETDLNRTHSLCRSLFEDNTSLQSKHKALFSQLPGTPPRRRSPSSSPSGSRFSSFSSSKHRPSPSTDSLIHTPPISRSSSDQDPFYPSSRLPPIRHKGPHVRKMSVTPHDIALLSDQNIDLLLKVEKLESDSASQDLAGRKLLRRLEKEINALHDELDAVREKEALNVMKATEKAEREEKQKRGKGQGTIKSKSGQVETGTQEGVDLGDGSVRDFAPAGPLTGLFRRSTDQHPATISESFEDNPGSESSTPTSSTSFEEQQREFIAQVLNKMAELEETNARLEAQQAETAAQLLAIQKETASLGRVYEGLEGFIGAGEGFELVQDDSPSQSESDALEGKENTLNPADTTVRFRSFKRTLEGLPSIPLDRSEGVGLFNPDSAHFQTHKSRKTVLGLFEGISSPSEIPSNQHPVATDGLLSPTPSTLSAFKPGLNSLDSLTPPDPSCSVNEALSNELGLNIVTAGLTWAGPSDHLRTSSLYDFSSLSRQASSTPSPSPSPIDFNKAARRDMEVENREKDWKANPKSPKTPIKSDPLQLTLEPPTPQQSAAQKRYQRMSQTVRARTARWVDGRFTENVLSPSACVEVTGSSPSFRGPDDREIGSRKNDGSSPLISDSETVGSPMTTNLNPSPAQPMPLRLATVLDSVVEKFTGRTVNGSGPANEPLEGTENSVRLGADTSVELFVAPGPPEEKKAAGVGEIILEVWLWLQFAVIILVFLWAMAKRGPKSVLGDRSSVGGRGP</sequence>
<evidence type="ECO:0000313" key="5">
    <source>
        <dbReference type="Proteomes" id="UP001049176"/>
    </source>
</evidence>
<feature type="region of interest" description="Disordered" evidence="2">
    <location>
        <begin position="692"/>
        <end position="742"/>
    </location>
</feature>
<organism evidence="4 5">
    <name type="scientific">Marasmius oreades</name>
    <name type="common">fairy-ring Marasmius</name>
    <dbReference type="NCBI Taxonomy" id="181124"/>
    <lineage>
        <taxon>Eukaryota</taxon>
        <taxon>Fungi</taxon>
        <taxon>Dikarya</taxon>
        <taxon>Basidiomycota</taxon>
        <taxon>Agaricomycotina</taxon>
        <taxon>Agaricomycetes</taxon>
        <taxon>Agaricomycetidae</taxon>
        <taxon>Agaricales</taxon>
        <taxon>Marasmiineae</taxon>
        <taxon>Marasmiaceae</taxon>
        <taxon>Marasmius</taxon>
    </lineage>
</organism>